<dbReference type="Pfam" id="PF09278">
    <property type="entry name" value="MerR-DNA-bind"/>
    <property type="match status" value="1"/>
</dbReference>
<dbReference type="SUPFAM" id="SSF46955">
    <property type="entry name" value="Putative DNA-binding domain"/>
    <property type="match status" value="1"/>
</dbReference>
<dbReference type="PRINTS" id="PR00040">
    <property type="entry name" value="HTHMERR"/>
</dbReference>
<dbReference type="PROSITE" id="PS50937">
    <property type="entry name" value="HTH_MERR_2"/>
    <property type="match status" value="1"/>
</dbReference>
<dbReference type="InterPro" id="IPR009061">
    <property type="entry name" value="DNA-bd_dom_put_sf"/>
</dbReference>
<keyword evidence="3" id="KW-0804">Transcription</keyword>
<reference evidence="5 6" key="1">
    <citation type="submission" date="2021-02" db="EMBL/GenBank/DDBJ databases">
        <authorList>
            <person name="Han P."/>
        </authorList>
    </citation>
    <scope>NUCLEOTIDE SEQUENCE [LARGE SCALE GENOMIC DNA]</scope>
    <source>
        <strain evidence="5">Candidatus Nitrospira sp. ZN2</strain>
    </source>
</reference>
<evidence type="ECO:0000256" key="2">
    <source>
        <dbReference type="ARBA" id="ARBA00023125"/>
    </source>
</evidence>
<dbReference type="PANTHER" id="PTHR30204:SF94">
    <property type="entry name" value="HEAVY METAL-DEPENDENT TRANSCRIPTIONAL REGULATOR HI_0293-RELATED"/>
    <property type="match status" value="1"/>
</dbReference>
<dbReference type="Pfam" id="PF00376">
    <property type="entry name" value="MerR"/>
    <property type="match status" value="1"/>
</dbReference>
<protein>
    <submittedName>
        <fullName evidence="5">Mercuric resistance operon regulatory protein</fullName>
    </submittedName>
</protein>
<dbReference type="Gene3D" id="1.10.1660.10">
    <property type="match status" value="1"/>
</dbReference>
<dbReference type="SMART" id="SM00422">
    <property type="entry name" value="HTH_MERR"/>
    <property type="match status" value="1"/>
</dbReference>
<name>A0ABN7LW79_9BACT</name>
<keyword evidence="1" id="KW-0805">Transcription regulation</keyword>
<dbReference type="RefSeq" id="WP_213043119.1">
    <property type="nucleotide sequence ID" value="NZ_CAJNBJ010000017.1"/>
</dbReference>
<keyword evidence="2" id="KW-0238">DNA-binding</keyword>
<gene>
    <name evidence="5" type="ORF">NSPZN2_40275</name>
</gene>
<dbReference type="Proteomes" id="UP000675880">
    <property type="component" value="Unassembled WGS sequence"/>
</dbReference>
<feature type="domain" description="HTH merR-type" evidence="4">
    <location>
        <begin position="4"/>
        <end position="73"/>
    </location>
</feature>
<evidence type="ECO:0000256" key="3">
    <source>
        <dbReference type="ARBA" id="ARBA00023163"/>
    </source>
</evidence>
<sequence>MDRALTIRKLATETGVSSKTLRYWESCGLLPKPARTHTGYRVYPVEAVRWVQFIRKAKSIGFALAEIRTLFASPKQGSKTCETVDAWARKKLKTLDQQIELLTQLRTQLEQHRRRWRGRFPCPPLGPHEICCLIEELPSPTAESRRR</sequence>
<keyword evidence="6" id="KW-1185">Reference proteome</keyword>
<dbReference type="InterPro" id="IPR015358">
    <property type="entry name" value="Tscrpt_reg_MerR_DNA-bd"/>
</dbReference>
<accession>A0ABN7LW79</accession>
<comment type="caution">
    <text evidence="5">The sequence shown here is derived from an EMBL/GenBank/DDBJ whole genome shotgun (WGS) entry which is preliminary data.</text>
</comment>
<evidence type="ECO:0000313" key="5">
    <source>
        <dbReference type="EMBL" id="CAE6770803.1"/>
    </source>
</evidence>
<dbReference type="InterPro" id="IPR047057">
    <property type="entry name" value="MerR_fam"/>
</dbReference>
<evidence type="ECO:0000313" key="6">
    <source>
        <dbReference type="Proteomes" id="UP000675880"/>
    </source>
</evidence>
<dbReference type="PANTHER" id="PTHR30204">
    <property type="entry name" value="REDOX-CYCLING DRUG-SENSING TRANSCRIPTIONAL ACTIVATOR SOXR"/>
    <property type="match status" value="1"/>
</dbReference>
<organism evidence="5 6">
    <name type="scientific">Nitrospira defluvii</name>
    <dbReference type="NCBI Taxonomy" id="330214"/>
    <lineage>
        <taxon>Bacteria</taxon>
        <taxon>Pseudomonadati</taxon>
        <taxon>Nitrospirota</taxon>
        <taxon>Nitrospiria</taxon>
        <taxon>Nitrospirales</taxon>
        <taxon>Nitrospiraceae</taxon>
        <taxon>Nitrospira</taxon>
    </lineage>
</organism>
<dbReference type="InterPro" id="IPR000551">
    <property type="entry name" value="MerR-type_HTH_dom"/>
</dbReference>
<evidence type="ECO:0000259" key="4">
    <source>
        <dbReference type="PROSITE" id="PS50937"/>
    </source>
</evidence>
<dbReference type="EMBL" id="CAJNBJ010000017">
    <property type="protein sequence ID" value="CAE6770803.1"/>
    <property type="molecule type" value="Genomic_DNA"/>
</dbReference>
<evidence type="ECO:0000256" key="1">
    <source>
        <dbReference type="ARBA" id="ARBA00023015"/>
    </source>
</evidence>
<proteinExistence type="predicted"/>